<comment type="caution">
    <text evidence="1">The sequence shown here is derived from an EMBL/GenBank/DDBJ whole genome shotgun (WGS) entry which is preliminary data.</text>
</comment>
<accession>A0A1F8F670</accession>
<organism evidence="1 2">
    <name type="scientific">Candidatus Yanofskybacteria bacterium RIFCSPHIGHO2_02_FULL_41_11</name>
    <dbReference type="NCBI Taxonomy" id="1802675"/>
    <lineage>
        <taxon>Bacteria</taxon>
        <taxon>Candidatus Yanofskyibacteriota</taxon>
    </lineage>
</organism>
<name>A0A1F8F670_9BACT</name>
<evidence type="ECO:0000313" key="2">
    <source>
        <dbReference type="Proteomes" id="UP000177167"/>
    </source>
</evidence>
<proteinExistence type="predicted"/>
<dbReference type="Proteomes" id="UP000177167">
    <property type="component" value="Unassembled WGS sequence"/>
</dbReference>
<dbReference type="EMBL" id="MGJP01000057">
    <property type="protein sequence ID" value="OGN08657.1"/>
    <property type="molecule type" value="Genomic_DNA"/>
</dbReference>
<sequence length="149" mass="17021">MGARKHNLHRWEREAYIHAGLFRDVEDLFTTGNGSWDLRLGAQAVYGIPGFGFNRTTEVHEDGELVGYHRTYLVTNVDIPAQRIDEAGVLYPMVTFSLVGNFKRLNVEPIVGLRGMRFGIEKAINHELVELKEDIYVVPTYGLRVGWKF</sequence>
<gene>
    <name evidence="1" type="ORF">A3J46_04025</name>
</gene>
<reference evidence="1 2" key="1">
    <citation type="journal article" date="2016" name="Nat. Commun.">
        <title>Thousands of microbial genomes shed light on interconnected biogeochemical processes in an aquifer system.</title>
        <authorList>
            <person name="Anantharaman K."/>
            <person name="Brown C.T."/>
            <person name="Hug L.A."/>
            <person name="Sharon I."/>
            <person name="Castelle C.J."/>
            <person name="Probst A.J."/>
            <person name="Thomas B.C."/>
            <person name="Singh A."/>
            <person name="Wilkins M.J."/>
            <person name="Karaoz U."/>
            <person name="Brodie E.L."/>
            <person name="Williams K.H."/>
            <person name="Hubbard S.S."/>
            <person name="Banfield J.F."/>
        </authorList>
    </citation>
    <scope>NUCLEOTIDE SEQUENCE [LARGE SCALE GENOMIC DNA]</scope>
</reference>
<evidence type="ECO:0008006" key="3">
    <source>
        <dbReference type="Google" id="ProtNLM"/>
    </source>
</evidence>
<evidence type="ECO:0000313" key="1">
    <source>
        <dbReference type="EMBL" id="OGN08657.1"/>
    </source>
</evidence>
<protein>
    <recommendedName>
        <fullName evidence="3">Outer membrane protein beta-barrel domain-containing protein</fullName>
    </recommendedName>
</protein>
<dbReference type="AlphaFoldDB" id="A0A1F8F670"/>